<dbReference type="Ensembl" id="ENSOCUT00000016009.3">
    <property type="protein sequence ID" value="ENSOCUP00000013758.3"/>
    <property type="gene ID" value="ENSOCUG00000016006.3"/>
</dbReference>
<dbReference type="InParanoid" id="G1TAP6"/>
<reference evidence="2" key="3">
    <citation type="submission" date="2025-09" db="UniProtKB">
        <authorList>
            <consortium name="Ensembl"/>
        </authorList>
    </citation>
    <scope>IDENTIFICATION</scope>
    <source>
        <strain evidence="2">Thorbecke</strain>
    </source>
</reference>
<accession>G1TAP6</accession>
<dbReference type="Proteomes" id="UP000001811">
    <property type="component" value="Chromosome 12"/>
</dbReference>
<keyword evidence="3" id="KW-1185">Reference proteome</keyword>
<reference evidence="2" key="2">
    <citation type="submission" date="2025-08" db="UniProtKB">
        <authorList>
            <consortium name="Ensembl"/>
        </authorList>
    </citation>
    <scope>IDENTIFICATION</scope>
    <source>
        <strain evidence="2">Thorbecke</strain>
    </source>
</reference>
<proteinExistence type="predicted"/>
<sequence length="280" mass="31632">MQEFNQNLTFQRGGRILLFPSRIPGRGKKCAFGFCSLLTDPGRVCTSWGHMDSETEEAERPLSSGPCPARNSQGGSGALCTVQSASLTKTRAQRRFRSSLEAWRGIREHEDIWTLPKSQIVSSCRVKEAGKRPPGAPLGEGLRWAAERGPSRLLTSPWRRDRGQRSGSSGTMAKDPEPEFDLKWKHCETPGVRTLCNLSKLLNGIQRAHKEDICQYTSGHLNPNKLYRPPETILQHWANANRPRQEMAPGAQWLSEGQTQEMKDAWAYFTFTRLWFPLRP</sequence>
<dbReference type="PANTHER" id="PTHR34916">
    <property type="entry name" value="GI:13385330"/>
    <property type="match status" value="1"/>
</dbReference>
<dbReference type="AlphaFoldDB" id="G1TAP6"/>
<dbReference type="eggNOG" id="ENOG502RB3J">
    <property type="taxonomic scope" value="Eukaryota"/>
</dbReference>
<reference evidence="2 3" key="1">
    <citation type="journal article" date="2011" name="Nature">
        <title>A high-resolution map of human evolutionary constraint using 29 mammals.</title>
        <authorList>
            <person name="Lindblad-Toh K."/>
            <person name="Garber M."/>
            <person name="Zuk O."/>
            <person name="Lin M.F."/>
            <person name="Parker B.J."/>
            <person name="Washietl S."/>
            <person name="Kheradpour P."/>
            <person name="Ernst J."/>
            <person name="Jordan G."/>
            <person name="Mauceli E."/>
            <person name="Ward L.D."/>
            <person name="Lowe C.B."/>
            <person name="Holloway A.K."/>
            <person name="Clamp M."/>
            <person name="Gnerre S."/>
            <person name="Alfoldi J."/>
            <person name="Beal K."/>
            <person name="Chang J."/>
            <person name="Clawson H."/>
            <person name="Cuff J."/>
            <person name="Di Palma F."/>
            <person name="Fitzgerald S."/>
            <person name="Flicek P."/>
            <person name="Guttman M."/>
            <person name="Hubisz M.J."/>
            <person name="Jaffe D.B."/>
            <person name="Jungreis I."/>
            <person name="Kent W.J."/>
            <person name="Kostka D."/>
            <person name="Lara M."/>
            <person name="Martins A.L."/>
            <person name="Massingham T."/>
            <person name="Moltke I."/>
            <person name="Raney B.J."/>
            <person name="Rasmussen M.D."/>
            <person name="Robinson J."/>
            <person name="Stark A."/>
            <person name="Vilella A.J."/>
            <person name="Wen J."/>
            <person name="Xie X."/>
            <person name="Zody M.C."/>
            <person name="Baldwin J."/>
            <person name="Bloom T."/>
            <person name="Chin C.W."/>
            <person name="Heiman D."/>
            <person name="Nicol R."/>
            <person name="Nusbaum C."/>
            <person name="Young S."/>
            <person name="Wilkinson J."/>
            <person name="Worley K.C."/>
            <person name="Kovar C.L."/>
            <person name="Muzny D.M."/>
            <person name="Gibbs R.A."/>
            <person name="Cree A."/>
            <person name="Dihn H.H."/>
            <person name="Fowler G."/>
            <person name="Jhangiani S."/>
            <person name="Joshi V."/>
            <person name="Lee S."/>
            <person name="Lewis L.R."/>
            <person name="Nazareth L.V."/>
            <person name="Okwuonu G."/>
            <person name="Santibanez J."/>
            <person name="Warren W.C."/>
            <person name="Mardis E.R."/>
            <person name="Weinstock G.M."/>
            <person name="Wilson R.K."/>
            <person name="Delehaunty K."/>
            <person name="Dooling D."/>
            <person name="Fronik C."/>
            <person name="Fulton L."/>
            <person name="Fulton B."/>
            <person name="Graves T."/>
            <person name="Minx P."/>
            <person name="Sodergren E."/>
            <person name="Birney E."/>
            <person name="Margulies E.H."/>
            <person name="Herrero J."/>
            <person name="Green E.D."/>
            <person name="Haussler D."/>
            <person name="Siepel A."/>
            <person name="Goldman N."/>
            <person name="Pollard K.S."/>
            <person name="Pedersen J.S."/>
            <person name="Lander E.S."/>
            <person name="Kellis M."/>
        </authorList>
    </citation>
    <scope>NUCLEOTIDE SEQUENCE [LARGE SCALE GENOMIC DNA]</scope>
    <source>
        <strain evidence="2 3">Thorbecke inbred</strain>
    </source>
</reference>
<name>G1TAP6_RABIT</name>
<dbReference type="STRING" id="9986.ENSOCUP00000013758"/>
<evidence type="ECO:0000313" key="2">
    <source>
        <dbReference type="Ensembl" id="ENSOCUP00000013758.3"/>
    </source>
</evidence>
<dbReference type="PANTHER" id="PTHR34916:SF1">
    <property type="entry name" value="GI:13385330"/>
    <property type="match status" value="1"/>
</dbReference>
<evidence type="ECO:0000256" key="1">
    <source>
        <dbReference type="SAM" id="MobiDB-lite"/>
    </source>
</evidence>
<protein>
    <submittedName>
        <fullName evidence="2">Uncharacterized protein</fullName>
    </submittedName>
</protein>
<dbReference type="HOGENOM" id="CLU_040125_0_0_1"/>
<dbReference type="EMBL" id="AAGW02053077">
    <property type="status" value="NOT_ANNOTATED_CDS"/>
    <property type="molecule type" value="Genomic_DNA"/>
</dbReference>
<feature type="region of interest" description="Disordered" evidence="1">
    <location>
        <begin position="154"/>
        <end position="177"/>
    </location>
</feature>
<dbReference type="Bgee" id="ENSOCUG00000016006">
    <property type="expression patterns" value="Expressed in testis and 2 other cell types or tissues"/>
</dbReference>
<evidence type="ECO:0000313" key="3">
    <source>
        <dbReference type="Proteomes" id="UP000001811"/>
    </source>
</evidence>
<organism evidence="2 3">
    <name type="scientific">Oryctolagus cuniculus</name>
    <name type="common">Rabbit</name>
    <dbReference type="NCBI Taxonomy" id="9986"/>
    <lineage>
        <taxon>Eukaryota</taxon>
        <taxon>Metazoa</taxon>
        <taxon>Chordata</taxon>
        <taxon>Craniata</taxon>
        <taxon>Vertebrata</taxon>
        <taxon>Euteleostomi</taxon>
        <taxon>Mammalia</taxon>
        <taxon>Eutheria</taxon>
        <taxon>Euarchontoglires</taxon>
        <taxon>Glires</taxon>
        <taxon>Lagomorpha</taxon>
        <taxon>Leporidae</taxon>
        <taxon>Oryctolagus</taxon>
    </lineage>
</organism>